<sequence length="568" mass="64867">MESKRKLLIKMNLSLADLEPESILRFTYLWCNTFYLLAVVIYPFAFYTILTKSPKGMTFYKYLMLYQLSAFVLLDLVLFLTNPTVLFPFWIGFLNGPIECNYEMTKFGYAVILISILFAVHSTAMQLVYRMSSPFTDEKVFYYFCKPIIFVPVMSFGLFLSVGLVIVPAAAEFPYGTELLPLTIDFPVLKNVIHQHPYLMGFVPDSEGPINMTVNVFFIIGIGMASERERFIAMNLTFADVQPEQVFRITHAFCYTFYLMGFVCYPFAIFIILTKSPKGMGFYKYLIIYQLSSTTLLNITVLLTDPNVLLPFWMGYLNGPIVYDYEITLILYGVILFVLILVFHSTMAQLIYRQFSSFNTESVLRMAIKPPIFITIMVVGLLASVGLLLVPAVMVEPHGTKLQELIPTYPVLAEVLQKHPFLMGYFPDNAGPIRIAIKVVFIAALTLIPLTGLVILFLMRMLSRLKQKLLRQSYYLHAMLSRALFVQLFLSTVFLMVALDLVIGAIYFQLKSGVICICIAKCLASMHTVFDICAQMYVIKPYRVYIMEKFGLRRRLVAAITGTRSSFF</sequence>
<dbReference type="Proteomes" id="UP000492821">
    <property type="component" value="Unassembled WGS sequence"/>
</dbReference>
<feature type="transmembrane region" description="Helical" evidence="1">
    <location>
        <begin position="435"/>
        <end position="462"/>
    </location>
</feature>
<keyword evidence="2" id="KW-1185">Reference proteome</keyword>
<feature type="transmembrane region" description="Helical" evidence="1">
    <location>
        <begin position="62"/>
        <end position="87"/>
    </location>
</feature>
<dbReference type="InterPro" id="IPR019422">
    <property type="entry name" value="7TM_GPCR_serpentine_rcpt_Srh"/>
</dbReference>
<evidence type="ECO:0000313" key="2">
    <source>
        <dbReference type="Proteomes" id="UP000492821"/>
    </source>
</evidence>
<proteinExistence type="predicted"/>
<feature type="transmembrane region" description="Helical" evidence="1">
    <location>
        <begin position="141"/>
        <end position="171"/>
    </location>
</feature>
<reference evidence="2" key="1">
    <citation type="journal article" date="2013" name="Genetics">
        <title>The draft genome and transcriptome of Panagrellus redivivus are shaped by the harsh demands of a free-living lifestyle.</title>
        <authorList>
            <person name="Srinivasan J."/>
            <person name="Dillman A.R."/>
            <person name="Macchietto M.G."/>
            <person name="Heikkinen L."/>
            <person name="Lakso M."/>
            <person name="Fracchia K.M."/>
            <person name="Antoshechkin I."/>
            <person name="Mortazavi A."/>
            <person name="Wong G."/>
            <person name="Sternberg P.W."/>
        </authorList>
    </citation>
    <scope>NUCLEOTIDE SEQUENCE [LARGE SCALE GENOMIC DNA]</scope>
    <source>
        <strain evidence="2">MT8872</strain>
    </source>
</reference>
<organism evidence="2 3">
    <name type="scientific">Panagrellus redivivus</name>
    <name type="common">Microworm</name>
    <dbReference type="NCBI Taxonomy" id="6233"/>
    <lineage>
        <taxon>Eukaryota</taxon>
        <taxon>Metazoa</taxon>
        <taxon>Ecdysozoa</taxon>
        <taxon>Nematoda</taxon>
        <taxon>Chromadorea</taxon>
        <taxon>Rhabditida</taxon>
        <taxon>Tylenchina</taxon>
        <taxon>Panagrolaimomorpha</taxon>
        <taxon>Panagrolaimoidea</taxon>
        <taxon>Panagrolaimidae</taxon>
        <taxon>Panagrellus</taxon>
    </lineage>
</organism>
<evidence type="ECO:0000313" key="3">
    <source>
        <dbReference type="WBParaSite" id="Pan_g65.t1"/>
    </source>
</evidence>
<keyword evidence="1" id="KW-0472">Membrane</keyword>
<feature type="transmembrane region" description="Helical" evidence="1">
    <location>
        <begin position="255"/>
        <end position="274"/>
    </location>
</feature>
<feature type="transmembrane region" description="Helical" evidence="1">
    <location>
        <begin position="372"/>
        <end position="394"/>
    </location>
</feature>
<name>A0A7E4W366_PANRE</name>
<dbReference type="AlphaFoldDB" id="A0A7E4W366"/>
<dbReference type="Pfam" id="PF10318">
    <property type="entry name" value="7TM_GPCR_Srh"/>
    <property type="match status" value="2"/>
</dbReference>
<evidence type="ECO:0000256" key="1">
    <source>
        <dbReference type="SAM" id="Phobius"/>
    </source>
</evidence>
<feature type="transmembrane region" description="Helical" evidence="1">
    <location>
        <begin position="483"/>
        <end position="508"/>
    </location>
</feature>
<feature type="transmembrane region" description="Helical" evidence="1">
    <location>
        <begin position="329"/>
        <end position="352"/>
    </location>
</feature>
<keyword evidence="1" id="KW-1133">Transmembrane helix</keyword>
<feature type="transmembrane region" description="Helical" evidence="1">
    <location>
        <begin position="107"/>
        <end position="129"/>
    </location>
</feature>
<dbReference type="WBParaSite" id="Pan_g65.t1">
    <property type="protein sequence ID" value="Pan_g65.t1"/>
    <property type="gene ID" value="Pan_g65"/>
</dbReference>
<protein>
    <submittedName>
        <fullName evidence="3">Serpentine receptor class gamma</fullName>
    </submittedName>
</protein>
<keyword evidence="1" id="KW-0812">Transmembrane</keyword>
<feature type="transmembrane region" description="Helical" evidence="1">
    <location>
        <begin position="27"/>
        <end position="50"/>
    </location>
</feature>
<feature type="transmembrane region" description="Helical" evidence="1">
    <location>
        <begin position="286"/>
        <end position="309"/>
    </location>
</feature>
<reference evidence="3" key="2">
    <citation type="submission" date="2020-10" db="UniProtKB">
        <authorList>
            <consortium name="WormBaseParasite"/>
        </authorList>
    </citation>
    <scope>IDENTIFICATION</scope>
</reference>
<accession>A0A7E4W366</accession>